<dbReference type="AlphaFoldDB" id="A0A841EKL3"/>
<feature type="region of interest" description="Disordered" evidence="1">
    <location>
        <begin position="1"/>
        <end position="24"/>
    </location>
</feature>
<protein>
    <submittedName>
        <fullName evidence="3">Fatty acid desaturase</fullName>
    </submittedName>
</protein>
<keyword evidence="2" id="KW-0812">Transmembrane</keyword>
<accession>A0A841EKL3</accession>
<feature type="transmembrane region" description="Helical" evidence="2">
    <location>
        <begin position="28"/>
        <end position="47"/>
    </location>
</feature>
<sequence>MSDPYRFAQPQSGSEPRRDDTPSTQGRYAVRALLWLLIIVGAAANATTSLGGFHPLISVAFGLLTVLGIVLLVVHHLRNRR</sequence>
<evidence type="ECO:0000313" key="3">
    <source>
        <dbReference type="EMBL" id="MBB5999951.1"/>
    </source>
</evidence>
<organism evidence="3 4">
    <name type="scientific">Streptomonospora salina</name>
    <dbReference type="NCBI Taxonomy" id="104205"/>
    <lineage>
        <taxon>Bacteria</taxon>
        <taxon>Bacillati</taxon>
        <taxon>Actinomycetota</taxon>
        <taxon>Actinomycetes</taxon>
        <taxon>Streptosporangiales</taxon>
        <taxon>Nocardiopsidaceae</taxon>
        <taxon>Streptomonospora</taxon>
    </lineage>
</organism>
<proteinExistence type="predicted"/>
<reference evidence="3 4" key="1">
    <citation type="submission" date="2020-08" db="EMBL/GenBank/DDBJ databases">
        <title>Sequencing the genomes of 1000 actinobacteria strains.</title>
        <authorList>
            <person name="Klenk H.-P."/>
        </authorList>
    </citation>
    <scope>NUCLEOTIDE SEQUENCE [LARGE SCALE GENOMIC DNA]</scope>
    <source>
        <strain evidence="3 4">DSM 44593</strain>
    </source>
</reference>
<dbReference type="Proteomes" id="UP000578077">
    <property type="component" value="Unassembled WGS sequence"/>
</dbReference>
<name>A0A841EKL3_9ACTN</name>
<gene>
    <name evidence="3" type="ORF">HNR25_003702</name>
</gene>
<comment type="caution">
    <text evidence="3">The sequence shown here is derived from an EMBL/GenBank/DDBJ whole genome shotgun (WGS) entry which is preliminary data.</text>
</comment>
<dbReference type="EMBL" id="JACHLY010000001">
    <property type="protein sequence ID" value="MBB5999951.1"/>
    <property type="molecule type" value="Genomic_DNA"/>
</dbReference>
<dbReference type="RefSeq" id="WP_184639743.1">
    <property type="nucleotide sequence ID" value="NZ_BAABKT010000011.1"/>
</dbReference>
<evidence type="ECO:0000256" key="2">
    <source>
        <dbReference type="SAM" id="Phobius"/>
    </source>
</evidence>
<evidence type="ECO:0000313" key="4">
    <source>
        <dbReference type="Proteomes" id="UP000578077"/>
    </source>
</evidence>
<keyword evidence="2" id="KW-1133">Transmembrane helix</keyword>
<feature type="transmembrane region" description="Helical" evidence="2">
    <location>
        <begin position="53"/>
        <end position="74"/>
    </location>
</feature>
<evidence type="ECO:0000256" key="1">
    <source>
        <dbReference type="SAM" id="MobiDB-lite"/>
    </source>
</evidence>
<keyword evidence="4" id="KW-1185">Reference proteome</keyword>
<keyword evidence="2" id="KW-0472">Membrane</keyword>